<name>A0AB37HFY2_9BACI</name>
<sequence>MPNPARIFISSAYDRKLVPFRSDLKRELEEAGHSPLLFEDNFYPWQTDFMKTCLQKVMESDIFILLLNDNVGTYWAEDKCTPTYQEFRTAIKEGKYVIAFLDSDIKQIYEEHIRKDLDRRYKKYIEEKHRNPDYTIDIVYQVINEDLGRSQREKIESIHPFIWAFIYDVQAARIWTEELVLAQAPKAYKKIKGYLSDRLGEGIKLVPMKEDIHDNAIAAQDFTVYQDYTLNLLSYLHMGTITDWENFLETAMEPLMGDYIYQRPATMLAEEIGKFEKCNALTVYKKAEDKIRLCGYAGATSPSFEYDLTNDDSYVVSALTRDTNVIGYSEDKNVLYYAITTKDYVLCFHYPMDQTWSNTKVEAFKEEIEYAIINTTTLYTDFLADLIGGIQYDWE</sequence>
<dbReference type="EMBL" id="CP066701">
    <property type="protein sequence ID" value="QQX25695.1"/>
    <property type="molecule type" value="Genomic_DNA"/>
</dbReference>
<dbReference type="AlphaFoldDB" id="A0AB37HFY2"/>
<organism evidence="2 3">
    <name type="scientific">Heyndrickxia sporothermodurans</name>
    <dbReference type="NCBI Taxonomy" id="46224"/>
    <lineage>
        <taxon>Bacteria</taxon>
        <taxon>Bacillati</taxon>
        <taxon>Bacillota</taxon>
        <taxon>Bacilli</taxon>
        <taxon>Bacillales</taxon>
        <taxon>Bacillaceae</taxon>
        <taxon>Heyndrickxia</taxon>
    </lineage>
</organism>
<dbReference type="KEGG" id="hspo:JGZ69_01465"/>
<evidence type="ECO:0000313" key="3">
    <source>
        <dbReference type="Proteomes" id="UP000595512"/>
    </source>
</evidence>
<dbReference type="InterPro" id="IPR025139">
    <property type="entry name" value="DUF4062"/>
</dbReference>
<reference evidence="2 3" key="1">
    <citation type="submission" date="2020-12" db="EMBL/GenBank/DDBJ databases">
        <title>Taxonomic evaluation of the Bacillus sporothermodurans group of bacteria based on whole genome sequences.</title>
        <authorList>
            <person name="Fiedler G."/>
            <person name="Herbstmann A.-D."/>
            <person name="Doll E."/>
            <person name="Wenning M."/>
            <person name="Brinks E."/>
            <person name="Kabisch J."/>
            <person name="Breitenwieser F."/>
            <person name="Lappann M."/>
            <person name="Boehnlein C."/>
            <person name="Franz C."/>
        </authorList>
    </citation>
    <scope>NUCLEOTIDE SEQUENCE [LARGE SCALE GENOMIC DNA]</scope>
    <source>
        <strain evidence="2 3">DSM 10599</strain>
    </source>
</reference>
<evidence type="ECO:0000259" key="1">
    <source>
        <dbReference type="Pfam" id="PF13271"/>
    </source>
</evidence>
<proteinExistence type="predicted"/>
<accession>A0AB37HFY2</accession>
<gene>
    <name evidence="2" type="ORF">JGZ69_01465</name>
</gene>
<protein>
    <submittedName>
        <fullName evidence="2">DUF4062 domain-containing protein</fullName>
    </submittedName>
</protein>
<feature type="domain" description="DUF4062" evidence="1">
    <location>
        <begin position="6"/>
        <end position="90"/>
    </location>
</feature>
<dbReference type="RefSeq" id="WP_107921145.1">
    <property type="nucleotide sequence ID" value="NZ_CP066701.1"/>
</dbReference>
<evidence type="ECO:0000313" key="2">
    <source>
        <dbReference type="EMBL" id="QQX25695.1"/>
    </source>
</evidence>
<dbReference type="Pfam" id="PF13271">
    <property type="entry name" value="DUF4062"/>
    <property type="match status" value="1"/>
</dbReference>
<dbReference type="Proteomes" id="UP000595512">
    <property type="component" value="Chromosome"/>
</dbReference>